<sequence>MHSLDLNTKVLALKPSPEGEEGEKGDRGTKGPRGPSLQSKQSMAFFYTRSLTPILNTYSVPFQTIKYQKIGVLELSPSTNSVIYLYEPGRYEMTFQWTSHTTKTQFMISITNTKGVKRFIGQPNMVDNTDAISAFDADIWTSHIYDQIQLTKEDVVLDVLPSAQVSIMSLQDCEIEAYSVFIRNLGE</sequence>
<feature type="region of interest" description="Disordered" evidence="1">
    <location>
        <begin position="1"/>
        <end position="38"/>
    </location>
</feature>
<evidence type="ECO:0000313" key="2">
    <source>
        <dbReference type="EMBL" id="AYV86441.1"/>
    </source>
</evidence>
<dbReference type="EMBL" id="MK072507">
    <property type="protein sequence ID" value="AYV86441.1"/>
    <property type="molecule type" value="Genomic_DNA"/>
</dbReference>
<name>A0A3G5AJC4_9VIRU</name>
<accession>A0A3G5AJC4</accession>
<proteinExistence type="predicted"/>
<evidence type="ECO:0000256" key="1">
    <source>
        <dbReference type="SAM" id="MobiDB-lite"/>
    </source>
</evidence>
<gene>
    <name evidence="2" type="ORF">Sylvanvirus1_37</name>
</gene>
<protein>
    <submittedName>
        <fullName evidence="2">Uncharacterized protein</fullName>
    </submittedName>
</protein>
<reference evidence="2" key="1">
    <citation type="submission" date="2018-10" db="EMBL/GenBank/DDBJ databases">
        <title>Hidden diversity of soil giant viruses.</title>
        <authorList>
            <person name="Schulz F."/>
            <person name="Alteio L."/>
            <person name="Goudeau D."/>
            <person name="Ryan E.M."/>
            <person name="Malmstrom R.R."/>
            <person name="Blanchard J."/>
            <person name="Woyke T."/>
        </authorList>
    </citation>
    <scope>NUCLEOTIDE SEQUENCE</scope>
    <source>
        <strain evidence="2">SYV1</strain>
    </source>
</reference>
<organism evidence="2">
    <name type="scientific">Sylvanvirus sp</name>
    <dbReference type="NCBI Taxonomy" id="2487774"/>
    <lineage>
        <taxon>Viruses</taxon>
    </lineage>
</organism>